<gene>
    <name evidence="1" type="ORF">QTN47_18015</name>
</gene>
<accession>A0ABV3ZHP5</accession>
<protein>
    <recommendedName>
        <fullName evidence="3">Phage protein</fullName>
    </recommendedName>
</protein>
<evidence type="ECO:0008006" key="3">
    <source>
        <dbReference type="Google" id="ProtNLM"/>
    </source>
</evidence>
<dbReference type="EMBL" id="JAULBC010000006">
    <property type="protein sequence ID" value="MEX6689411.1"/>
    <property type="molecule type" value="Genomic_DNA"/>
</dbReference>
<proteinExistence type="predicted"/>
<sequence>MTYKQKFEALQKDLAEKTEKYLQADKELWQIDGYVDHELNDYAMARMEFETASDIYHNFVEAFKKSGKSPLDEYEEV</sequence>
<organism evidence="1 2">
    <name type="scientific">Danxiaibacter flavus</name>
    <dbReference type="NCBI Taxonomy" id="3049108"/>
    <lineage>
        <taxon>Bacteria</taxon>
        <taxon>Pseudomonadati</taxon>
        <taxon>Bacteroidota</taxon>
        <taxon>Chitinophagia</taxon>
        <taxon>Chitinophagales</taxon>
        <taxon>Chitinophagaceae</taxon>
        <taxon>Danxiaibacter</taxon>
    </lineage>
</organism>
<reference evidence="1 2" key="1">
    <citation type="submission" date="2023-07" db="EMBL/GenBank/DDBJ databases">
        <authorList>
            <person name="Lian W.-H."/>
        </authorList>
    </citation>
    <scope>NUCLEOTIDE SEQUENCE [LARGE SCALE GENOMIC DNA]</scope>
    <source>
        <strain evidence="1 2">SYSU DXS3180</strain>
    </source>
</reference>
<dbReference type="RefSeq" id="WP_369330818.1">
    <property type="nucleotide sequence ID" value="NZ_JAULBC010000006.1"/>
</dbReference>
<comment type="caution">
    <text evidence="1">The sequence shown here is derived from an EMBL/GenBank/DDBJ whole genome shotgun (WGS) entry which is preliminary data.</text>
</comment>
<evidence type="ECO:0000313" key="1">
    <source>
        <dbReference type="EMBL" id="MEX6689411.1"/>
    </source>
</evidence>
<keyword evidence="2" id="KW-1185">Reference proteome</keyword>
<dbReference type="Proteomes" id="UP001560573">
    <property type="component" value="Unassembled WGS sequence"/>
</dbReference>
<evidence type="ECO:0000313" key="2">
    <source>
        <dbReference type="Proteomes" id="UP001560573"/>
    </source>
</evidence>
<name>A0ABV3ZHP5_9BACT</name>